<feature type="non-terminal residue" evidence="3">
    <location>
        <position position="1"/>
    </location>
</feature>
<name>A0A7L4NBV1_9AVES</name>
<dbReference type="AlphaFoldDB" id="A0A7L4NBV1"/>
<feature type="non-terminal residue" evidence="3">
    <location>
        <position position="141"/>
    </location>
</feature>
<dbReference type="Pfam" id="PF22795">
    <property type="entry name" value="DUF4796_N"/>
    <property type="match status" value="1"/>
</dbReference>
<proteinExistence type="predicted"/>
<dbReference type="InterPro" id="IPR053921">
    <property type="entry name" value="MKRN2OS-like_C"/>
</dbReference>
<dbReference type="Proteomes" id="UP000586704">
    <property type="component" value="Unassembled WGS sequence"/>
</dbReference>
<dbReference type="InterPro" id="IPR053922">
    <property type="entry name" value="MKRN2OS-like_N"/>
</dbReference>
<feature type="domain" description="MKRN2 opposite strand protein-like C-terminal" evidence="1">
    <location>
        <begin position="41"/>
        <end position="141"/>
    </location>
</feature>
<dbReference type="Pfam" id="PF16044">
    <property type="entry name" value="DUF4796_C"/>
    <property type="match status" value="1"/>
</dbReference>
<evidence type="ECO:0000259" key="1">
    <source>
        <dbReference type="Pfam" id="PF16044"/>
    </source>
</evidence>
<reference evidence="3 4" key="1">
    <citation type="submission" date="2020-02" db="EMBL/GenBank/DDBJ databases">
        <title>Bird 10,000 Genomes (B10K) Project - Family phase.</title>
        <authorList>
            <person name="Zhang G."/>
        </authorList>
    </citation>
    <scope>NUCLEOTIDE SEQUENCE [LARGE SCALE GENOMIC DNA]</scope>
    <source>
        <strain evidence="3">B10K-DU-013-51</strain>
        <tissue evidence="3">Mixed tissue sample</tissue>
    </source>
</reference>
<dbReference type="OrthoDB" id="10065749at2759"/>
<dbReference type="InterPro" id="IPR032016">
    <property type="entry name" value="MKRN2OS-like"/>
</dbReference>
<accession>A0A7L4NBV1</accession>
<protein>
    <submittedName>
        <fullName evidence="3">MKROS protein</fullName>
    </submittedName>
</protein>
<dbReference type="EMBL" id="VYZU01056199">
    <property type="protein sequence ID" value="NXY87509.1"/>
    <property type="molecule type" value="Genomic_DNA"/>
</dbReference>
<dbReference type="PANTHER" id="PTHR33963">
    <property type="entry name" value="MKRN2 OPPOSITE STRAND PROTEIN"/>
    <property type="match status" value="1"/>
</dbReference>
<evidence type="ECO:0000313" key="4">
    <source>
        <dbReference type="Proteomes" id="UP000586704"/>
    </source>
</evidence>
<dbReference type="PANTHER" id="PTHR33963:SF2">
    <property type="entry name" value="MKRN2 OPPOSITE STRAND PROTEIN"/>
    <property type="match status" value="1"/>
</dbReference>
<gene>
    <name evidence="3" type="primary">Mkrn2os</name>
    <name evidence="3" type="ORF">CEYCYA_R00065</name>
</gene>
<organism evidence="3 4">
    <name type="scientific">Ceyx cyanopectus</name>
    <name type="common">Indigo-banded kingfisher</name>
    <dbReference type="NCBI Taxonomy" id="390723"/>
    <lineage>
        <taxon>Eukaryota</taxon>
        <taxon>Metazoa</taxon>
        <taxon>Chordata</taxon>
        <taxon>Craniata</taxon>
        <taxon>Vertebrata</taxon>
        <taxon>Euteleostomi</taxon>
        <taxon>Archelosauria</taxon>
        <taxon>Archosauria</taxon>
        <taxon>Dinosauria</taxon>
        <taxon>Saurischia</taxon>
        <taxon>Theropoda</taxon>
        <taxon>Coelurosauria</taxon>
        <taxon>Aves</taxon>
        <taxon>Neognathae</taxon>
        <taxon>Neoaves</taxon>
        <taxon>Telluraves</taxon>
        <taxon>Coraciimorphae</taxon>
        <taxon>Coraciiformes</taxon>
        <taxon>Alcedinidae</taxon>
        <taxon>Ceyx</taxon>
    </lineage>
</organism>
<keyword evidence="4" id="KW-1185">Reference proteome</keyword>
<comment type="caution">
    <text evidence="3">The sequence shown here is derived from an EMBL/GenBank/DDBJ whole genome shotgun (WGS) entry which is preliminary data.</text>
</comment>
<evidence type="ECO:0000259" key="2">
    <source>
        <dbReference type="Pfam" id="PF22795"/>
    </source>
</evidence>
<feature type="domain" description="MKRN2 opposite strand protein-like N-terminal" evidence="2">
    <location>
        <begin position="6"/>
        <end position="32"/>
    </location>
</feature>
<sequence>MADAALVRVRHCGAAIFCRRAPERCPLCGHPLSGAGLSAAPVRLPSPFRHGHRQPRTFLLRPTAGTFLGGYDGNGDLHVGITNSNGVVYNYSAEGVVREAAGWEQCISVPLVQPDVHGLLQHWDELLEEFSMGETWLPHRY</sequence>
<evidence type="ECO:0000313" key="3">
    <source>
        <dbReference type="EMBL" id="NXY87509.1"/>
    </source>
</evidence>